<dbReference type="Pfam" id="PF00011">
    <property type="entry name" value="HSP20"/>
    <property type="match status" value="1"/>
</dbReference>
<evidence type="ECO:0000256" key="1">
    <source>
        <dbReference type="PROSITE-ProRule" id="PRU00285"/>
    </source>
</evidence>
<dbReference type="EMBL" id="FOMX01000005">
    <property type="protein sequence ID" value="SFD86268.1"/>
    <property type="molecule type" value="Genomic_DNA"/>
</dbReference>
<dbReference type="OrthoDB" id="189458at2"/>
<dbReference type="InterPro" id="IPR002068">
    <property type="entry name" value="A-crystallin/Hsp20_dom"/>
</dbReference>
<protein>
    <submittedName>
        <fullName evidence="4">HSP20 family protein</fullName>
    </submittedName>
</protein>
<dbReference type="InterPro" id="IPR008978">
    <property type="entry name" value="HSP20-like_chaperone"/>
</dbReference>
<evidence type="ECO:0000313" key="4">
    <source>
        <dbReference type="EMBL" id="SFD86268.1"/>
    </source>
</evidence>
<dbReference type="Gene3D" id="2.60.40.790">
    <property type="match status" value="1"/>
</dbReference>
<evidence type="ECO:0000313" key="5">
    <source>
        <dbReference type="Proteomes" id="UP000199400"/>
    </source>
</evidence>
<dbReference type="RefSeq" id="WP_096333769.1">
    <property type="nucleotide sequence ID" value="NZ_FOMX01000005.1"/>
</dbReference>
<dbReference type="CDD" id="cd06464">
    <property type="entry name" value="ACD_sHsps-like"/>
    <property type="match status" value="1"/>
</dbReference>
<accession>A0A1I1VW05</accession>
<feature type="domain" description="SHSP" evidence="3">
    <location>
        <begin position="35"/>
        <end position="146"/>
    </location>
</feature>
<gene>
    <name evidence="4" type="ORF">SAMN02745121_01948</name>
</gene>
<name>A0A1I1VW05_9BACT</name>
<dbReference type="InterPro" id="IPR031107">
    <property type="entry name" value="Small_HSP"/>
</dbReference>
<keyword evidence="5" id="KW-1185">Reference proteome</keyword>
<reference evidence="5" key="1">
    <citation type="submission" date="2016-10" db="EMBL/GenBank/DDBJ databases">
        <authorList>
            <person name="Varghese N."/>
            <person name="Submissions S."/>
        </authorList>
    </citation>
    <scope>NUCLEOTIDE SEQUENCE [LARGE SCALE GENOMIC DNA]</scope>
    <source>
        <strain evidence="5">ATCC 25963</strain>
    </source>
</reference>
<organism evidence="4 5">
    <name type="scientific">Nannocystis exedens</name>
    <dbReference type="NCBI Taxonomy" id="54"/>
    <lineage>
        <taxon>Bacteria</taxon>
        <taxon>Pseudomonadati</taxon>
        <taxon>Myxococcota</taxon>
        <taxon>Polyangia</taxon>
        <taxon>Nannocystales</taxon>
        <taxon>Nannocystaceae</taxon>
        <taxon>Nannocystis</taxon>
    </lineage>
</organism>
<proteinExistence type="inferred from homology"/>
<dbReference type="SUPFAM" id="SSF49764">
    <property type="entry name" value="HSP20-like chaperones"/>
    <property type="match status" value="1"/>
</dbReference>
<evidence type="ECO:0000256" key="2">
    <source>
        <dbReference type="RuleBase" id="RU003616"/>
    </source>
</evidence>
<evidence type="ECO:0000259" key="3">
    <source>
        <dbReference type="PROSITE" id="PS01031"/>
    </source>
</evidence>
<sequence length="146" mass="16295">MLSYWMDFNDPLRTFDSLRRRMDQALREFADTEGRGQALAFPRAALRDAKDAFVLVAEVPGLTDAELQLSATQDSLTVSGERKANAPKGYAVHRRERGDLRFSRSFALPARIDVEKVNAELKNGLLVVTMPKHPEAQPKQIAVKAA</sequence>
<dbReference type="PROSITE" id="PS01031">
    <property type="entry name" value="SHSP"/>
    <property type="match status" value="1"/>
</dbReference>
<dbReference type="STRING" id="54.SAMN02745121_01948"/>
<dbReference type="PANTHER" id="PTHR11527">
    <property type="entry name" value="HEAT-SHOCK PROTEIN 20 FAMILY MEMBER"/>
    <property type="match status" value="1"/>
</dbReference>
<dbReference type="Proteomes" id="UP000199400">
    <property type="component" value="Unassembled WGS sequence"/>
</dbReference>
<dbReference type="AlphaFoldDB" id="A0A1I1VW05"/>
<comment type="similarity">
    <text evidence="1 2">Belongs to the small heat shock protein (HSP20) family.</text>
</comment>